<keyword evidence="9" id="KW-1185">Reference proteome</keyword>
<evidence type="ECO:0000313" key="8">
    <source>
        <dbReference type="EMBL" id="QDD14035.1"/>
    </source>
</evidence>
<keyword evidence="3" id="KW-0997">Cell inner membrane</keyword>
<feature type="transmembrane region" description="Helical" evidence="7">
    <location>
        <begin position="6"/>
        <end position="33"/>
    </location>
</feature>
<evidence type="ECO:0000256" key="3">
    <source>
        <dbReference type="ARBA" id="ARBA00022519"/>
    </source>
</evidence>
<evidence type="ECO:0000313" key="9">
    <source>
        <dbReference type="Proteomes" id="UP000312102"/>
    </source>
</evidence>
<dbReference type="Pfam" id="PF03279">
    <property type="entry name" value="Lip_A_acyltrans"/>
    <property type="match status" value="1"/>
</dbReference>
<dbReference type="NCBIfam" id="NF006487">
    <property type="entry name" value="PRK08905.1"/>
    <property type="match status" value="1"/>
</dbReference>
<dbReference type="PANTHER" id="PTHR30606">
    <property type="entry name" value="LIPID A BIOSYNTHESIS LAUROYL ACYLTRANSFERASE"/>
    <property type="match status" value="1"/>
</dbReference>
<keyword evidence="7" id="KW-1133">Transmembrane helix</keyword>
<keyword evidence="6 8" id="KW-0012">Acyltransferase</keyword>
<name>A0AAE6FU55_9PROT</name>
<proteinExistence type="predicted"/>
<dbReference type="Proteomes" id="UP000312102">
    <property type="component" value="Chromosome"/>
</dbReference>
<keyword evidence="4" id="KW-0808">Transferase</keyword>
<dbReference type="PANTHER" id="PTHR30606:SF10">
    <property type="entry name" value="PHOSPHATIDYLINOSITOL MANNOSIDE ACYLTRANSFERASE"/>
    <property type="match status" value="1"/>
</dbReference>
<dbReference type="EMBL" id="CP040986">
    <property type="protein sequence ID" value="QDD14035.1"/>
    <property type="molecule type" value="Genomic_DNA"/>
</dbReference>
<evidence type="ECO:0000256" key="1">
    <source>
        <dbReference type="ARBA" id="ARBA00004533"/>
    </source>
</evidence>
<evidence type="ECO:0000256" key="6">
    <source>
        <dbReference type="ARBA" id="ARBA00023315"/>
    </source>
</evidence>
<protein>
    <submittedName>
        <fullName evidence="8">Lysophospholipid acyltransferase family protein</fullName>
    </submittedName>
</protein>
<evidence type="ECO:0000256" key="7">
    <source>
        <dbReference type="SAM" id="Phobius"/>
    </source>
</evidence>
<dbReference type="GO" id="GO:0016746">
    <property type="term" value="F:acyltransferase activity"/>
    <property type="evidence" value="ECO:0007669"/>
    <property type="project" value="UniProtKB-KW"/>
</dbReference>
<organism evidence="8 9">
    <name type="scientific">Candidatus Methylopumilus rimovensis</name>
    <dbReference type="NCBI Taxonomy" id="2588535"/>
    <lineage>
        <taxon>Bacteria</taxon>
        <taxon>Pseudomonadati</taxon>
        <taxon>Pseudomonadota</taxon>
        <taxon>Betaproteobacteria</taxon>
        <taxon>Nitrosomonadales</taxon>
        <taxon>Methylophilaceae</taxon>
        <taxon>Candidatus Methylopumilus</taxon>
    </lineage>
</organism>
<dbReference type="AlphaFoldDB" id="A0AAE6FU55"/>
<evidence type="ECO:0000256" key="4">
    <source>
        <dbReference type="ARBA" id="ARBA00022679"/>
    </source>
</evidence>
<evidence type="ECO:0000256" key="2">
    <source>
        <dbReference type="ARBA" id="ARBA00022475"/>
    </source>
</evidence>
<keyword evidence="5 7" id="KW-0472">Membrane</keyword>
<accession>A0AAE6FU55</accession>
<dbReference type="KEGG" id="mrk:FIT61_06325"/>
<comment type="subcellular location">
    <subcellularLocation>
        <location evidence="1">Cell inner membrane</location>
    </subcellularLocation>
</comment>
<dbReference type="GO" id="GO:0009247">
    <property type="term" value="P:glycolipid biosynthetic process"/>
    <property type="evidence" value="ECO:0007669"/>
    <property type="project" value="UniProtKB-ARBA"/>
</dbReference>
<sequence>MLSRLLLSFIAIFFKLPLFMLHGLGGLFGRIAYQFDHRFKERIDANVKRAFASLDRNDLKKLTSLAIREIGKCLMEAPAIWFNTPQKNFRWVKQCYGWNYVEAALKKKKGIIFLTPHLGCFEITAQYYAHFYPITVLFKRPKQKWLANIVISGRRHSHIHLAEANIQGVKQLMQALKKGEAIGILPDQVPNEGQGVWAQFFNTPAYTMTLVSKLAESSKATVLIGFGHRLSKGQGYEVFIEPLGSDHSPQGINDQLELLIRKHPSQYLWNYQRFKKPNK</sequence>
<reference evidence="8 9" key="1">
    <citation type="journal article" date="2019" name="ISME J.">
        <title>Evolution in action: habitat transition from sediment to the pelagial leads to genome streamlining in Methylophilaceae.</title>
        <authorList>
            <person name="Salcher M."/>
            <person name="Schaefle D."/>
            <person name="Kaspar M."/>
            <person name="Neuenschwander S.M."/>
            <person name="Ghai R."/>
        </authorList>
    </citation>
    <scope>NUCLEOTIDE SEQUENCE [LARGE SCALE GENOMIC DNA]</scope>
    <source>
        <strain evidence="8 9">MMS-RI-1</strain>
    </source>
</reference>
<dbReference type="PIRSF" id="PIRSF026649">
    <property type="entry name" value="MsbB"/>
    <property type="match status" value="1"/>
</dbReference>
<gene>
    <name evidence="8" type="ORF">FIT61_06325</name>
</gene>
<dbReference type="GO" id="GO:0005886">
    <property type="term" value="C:plasma membrane"/>
    <property type="evidence" value="ECO:0007669"/>
    <property type="project" value="UniProtKB-SubCell"/>
</dbReference>
<keyword evidence="7" id="KW-0812">Transmembrane</keyword>
<keyword evidence="2" id="KW-1003">Cell membrane</keyword>
<dbReference type="RefSeq" id="WP_139883827.1">
    <property type="nucleotide sequence ID" value="NZ_CP040986.1"/>
</dbReference>
<evidence type="ECO:0000256" key="5">
    <source>
        <dbReference type="ARBA" id="ARBA00023136"/>
    </source>
</evidence>
<dbReference type="InterPro" id="IPR004960">
    <property type="entry name" value="LipA_acyltrans"/>
</dbReference>
<dbReference type="CDD" id="cd07984">
    <property type="entry name" value="LPLAT_LABLAT-like"/>
    <property type="match status" value="1"/>
</dbReference>